<evidence type="ECO:0000256" key="4">
    <source>
        <dbReference type="ARBA" id="ARBA00022461"/>
    </source>
</evidence>
<dbReference type="PANTHER" id="PTHR11690">
    <property type="entry name" value="AMILORIDE-SENSITIVE SODIUM CHANNEL-RELATED"/>
    <property type="match status" value="1"/>
</dbReference>
<evidence type="ECO:0000256" key="2">
    <source>
        <dbReference type="ARBA" id="ARBA00007193"/>
    </source>
</evidence>
<evidence type="ECO:0000256" key="11">
    <source>
        <dbReference type="ARBA" id="ARBA00023303"/>
    </source>
</evidence>
<keyword evidence="6 13" id="KW-1133">Transmembrane helix</keyword>
<keyword evidence="8 12" id="KW-0406">Ion transport</keyword>
<evidence type="ECO:0000256" key="3">
    <source>
        <dbReference type="ARBA" id="ARBA00022448"/>
    </source>
</evidence>
<dbReference type="PANTHER" id="PTHR11690:SF288">
    <property type="entry name" value="AMILORIDE-SENSITIVE NA+ CHANNEL-RELATED"/>
    <property type="match status" value="1"/>
</dbReference>
<dbReference type="PRINTS" id="PR01078">
    <property type="entry name" value="AMINACHANNEL"/>
</dbReference>
<dbReference type="GO" id="GO:0005886">
    <property type="term" value="C:plasma membrane"/>
    <property type="evidence" value="ECO:0007669"/>
    <property type="project" value="TreeGrafter"/>
</dbReference>
<keyword evidence="4 12" id="KW-0894">Sodium channel</keyword>
<evidence type="ECO:0000256" key="6">
    <source>
        <dbReference type="ARBA" id="ARBA00022989"/>
    </source>
</evidence>
<keyword evidence="9 13" id="KW-0472">Membrane</keyword>
<comment type="similarity">
    <text evidence="2 12">Belongs to the amiloride-sensitive sodium channel (TC 1.A.6) family.</text>
</comment>
<keyword evidence="3 12" id="KW-0813">Transport</keyword>
<evidence type="ECO:0000256" key="10">
    <source>
        <dbReference type="ARBA" id="ARBA00023201"/>
    </source>
</evidence>
<dbReference type="OrthoDB" id="6021021at2759"/>
<dbReference type="Gene3D" id="1.10.287.820">
    <property type="entry name" value="Acid-sensing ion channel domain"/>
    <property type="match status" value="2"/>
</dbReference>
<keyword evidence="11 12" id="KW-0407">Ion channel</keyword>
<dbReference type="Pfam" id="PF00858">
    <property type="entry name" value="ASC"/>
    <property type="match status" value="2"/>
</dbReference>
<dbReference type="AlphaFoldDB" id="A0A9N9S4R6"/>
<reference evidence="14" key="2">
    <citation type="submission" date="2022-10" db="EMBL/GenBank/DDBJ databases">
        <authorList>
            <consortium name="ENA_rothamsted_submissions"/>
            <consortium name="culmorum"/>
            <person name="King R."/>
        </authorList>
    </citation>
    <scope>NUCLEOTIDE SEQUENCE</scope>
</reference>
<dbReference type="InterPro" id="IPR001873">
    <property type="entry name" value="ENaC"/>
</dbReference>
<evidence type="ECO:0000256" key="7">
    <source>
        <dbReference type="ARBA" id="ARBA00023053"/>
    </source>
</evidence>
<evidence type="ECO:0000256" key="9">
    <source>
        <dbReference type="ARBA" id="ARBA00023136"/>
    </source>
</evidence>
<name>A0A9N9S4R6_9DIPT</name>
<organism evidence="14 15">
    <name type="scientific">Chironomus riparius</name>
    <dbReference type="NCBI Taxonomy" id="315576"/>
    <lineage>
        <taxon>Eukaryota</taxon>
        <taxon>Metazoa</taxon>
        <taxon>Ecdysozoa</taxon>
        <taxon>Arthropoda</taxon>
        <taxon>Hexapoda</taxon>
        <taxon>Insecta</taxon>
        <taxon>Pterygota</taxon>
        <taxon>Neoptera</taxon>
        <taxon>Endopterygota</taxon>
        <taxon>Diptera</taxon>
        <taxon>Nematocera</taxon>
        <taxon>Chironomoidea</taxon>
        <taxon>Chironomidae</taxon>
        <taxon>Chironominae</taxon>
        <taxon>Chironomus</taxon>
    </lineage>
</organism>
<evidence type="ECO:0000313" key="14">
    <source>
        <dbReference type="EMBL" id="CAG9810347.1"/>
    </source>
</evidence>
<evidence type="ECO:0000256" key="1">
    <source>
        <dbReference type="ARBA" id="ARBA00004141"/>
    </source>
</evidence>
<evidence type="ECO:0000256" key="12">
    <source>
        <dbReference type="RuleBase" id="RU000679"/>
    </source>
</evidence>
<keyword evidence="15" id="KW-1185">Reference proteome</keyword>
<reference evidence="14" key="1">
    <citation type="submission" date="2022-01" db="EMBL/GenBank/DDBJ databases">
        <authorList>
            <person name="King R."/>
        </authorList>
    </citation>
    <scope>NUCLEOTIDE SEQUENCE</scope>
</reference>
<dbReference type="Gene3D" id="1.10.287.770">
    <property type="entry name" value="YojJ-like"/>
    <property type="match status" value="2"/>
</dbReference>
<comment type="subcellular location">
    <subcellularLocation>
        <location evidence="1">Membrane</location>
        <topology evidence="1">Multi-pass membrane protein</topology>
    </subcellularLocation>
</comment>
<keyword evidence="7" id="KW-0915">Sodium</keyword>
<gene>
    <name evidence="14" type="ORF">CHIRRI_LOCUS13163</name>
</gene>
<evidence type="ECO:0000256" key="13">
    <source>
        <dbReference type="SAM" id="Phobius"/>
    </source>
</evidence>
<feature type="transmembrane region" description="Helical" evidence="13">
    <location>
        <begin position="35"/>
        <end position="53"/>
    </location>
</feature>
<dbReference type="EMBL" id="OU895880">
    <property type="protein sequence ID" value="CAG9810347.1"/>
    <property type="molecule type" value="Genomic_DNA"/>
</dbReference>
<dbReference type="Proteomes" id="UP001153620">
    <property type="component" value="Chromosome 4"/>
</dbReference>
<evidence type="ECO:0000256" key="8">
    <source>
        <dbReference type="ARBA" id="ARBA00023065"/>
    </source>
</evidence>
<accession>A0A9N9S4R6</accession>
<sequence length="900" mass="105573">MHPIRIKLSKYLSKISTIHGLNYVSDEKSSKCSKFIWISAIILSFLGCFFYFLKAYEKVFVSPDISIKISYEPLNEFPFPAISICPRTKFPFEPVNFKKNLQKLKENKTLSEDEELKLEMGLQVCQSNPDHFANLTLNISRPDFLDHLSKNHYNIPDMTPRHCFDYCNSEGSTFLTRTLTFHGFCATFNQLDFNDIFTDQIHDDFKVYSHGIKSNWNLSYGYFDSNHEYPSKMSDGFSKSLNAILLQDITNMNKDCSIYRRGFEIYWHLPNEILTHWHSSVNINNVNKDNQIYIKTKSFQMSPKLQKYDVKHRKCFFDHEKNLKFFKIYSEKNCLLECLANITIAKCGCVRYFMPRDMTTSVCTAKDLVCSWTEMVNYYENIELNPCGCYHSCNYIEYELFSITETDVEDDMILGQFFTMDDLKNEEDRDKFTVIAIKTTKGKIEERTSYSAYQMQQFISDFGGLLSLAMGCSILSIVELIYNAFNIKNEPEDDEDEAENVSDLTEKEIVDLELSLQLCQVDINDIPNTIQNISMINFVQHLSDNHYDLIDMVAKHCFVSCFDGTDENPYLKRVLTHDGYCLTFNQLDFNDMFTDQVHDDFKSYKNDKKSNWNPTHGYVQQEDNYPYQLSNGMSKSFDALLLQDKNNKNKDCSSFRRGFDIYWHLPNEIVTDWHSTKNIWNLKKYNQITLKVKSFKMSPELQKYDVMHRQCYFENEKKLKYFKIYSEKNCMLECLSDQMIADCGCTRYYIPRNKTVPICTAKDLMCAWNVTGYFYENVDSHPCDCYSACNNIEYELYSVSEDDLDEDMKLGEYFDMDDLRSEEESERFTVISIKTVKGKIEERTSFSAYQMQQFISDFGGLLSLAMGCSILSIVEIIYNAFHVKHELEHDDEKDEHKEKF</sequence>
<evidence type="ECO:0000313" key="15">
    <source>
        <dbReference type="Proteomes" id="UP001153620"/>
    </source>
</evidence>
<protein>
    <submittedName>
        <fullName evidence="14">Uncharacterized protein</fullName>
    </submittedName>
</protein>
<keyword evidence="10 12" id="KW-0739">Sodium transport</keyword>
<proteinExistence type="inferred from homology"/>
<dbReference type="GO" id="GO:0015280">
    <property type="term" value="F:ligand-gated sodium channel activity"/>
    <property type="evidence" value="ECO:0007669"/>
    <property type="project" value="TreeGrafter"/>
</dbReference>
<keyword evidence="5 12" id="KW-0812">Transmembrane</keyword>
<evidence type="ECO:0000256" key="5">
    <source>
        <dbReference type="ARBA" id="ARBA00022692"/>
    </source>
</evidence>